<comment type="caution">
    <text evidence="2">The sequence shown here is derived from an EMBL/GenBank/DDBJ whole genome shotgun (WGS) entry which is preliminary data.</text>
</comment>
<dbReference type="Pfam" id="PF00646">
    <property type="entry name" value="F-box"/>
    <property type="match status" value="1"/>
</dbReference>
<proteinExistence type="predicted"/>
<evidence type="ECO:0000313" key="2">
    <source>
        <dbReference type="EMBL" id="PIC23095.1"/>
    </source>
</evidence>
<dbReference type="EMBL" id="PDUG01000005">
    <property type="protein sequence ID" value="PIC23095.1"/>
    <property type="molecule type" value="Genomic_DNA"/>
</dbReference>
<gene>
    <name evidence="2" type="primary">Cnig_chr_V.g16909</name>
    <name evidence="2" type="ORF">B9Z55_016909</name>
</gene>
<name>A0A2G5T6R8_9PELO</name>
<dbReference type="PANTHER" id="PTHR21503">
    <property type="entry name" value="F-BOX-CONTAINING HYPOTHETICAL PROTEIN C.ELEGANS"/>
    <property type="match status" value="1"/>
</dbReference>
<dbReference type="PANTHER" id="PTHR21503:SF8">
    <property type="entry name" value="F-BOX ASSOCIATED DOMAIN-CONTAINING PROTEIN-RELATED"/>
    <property type="match status" value="1"/>
</dbReference>
<dbReference type="PROSITE" id="PS50181">
    <property type="entry name" value="FBOX"/>
    <property type="match status" value="1"/>
</dbReference>
<dbReference type="Proteomes" id="UP000230233">
    <property type="component" value="Chromosome V"/>
</dbReference>
<dbReference type="AlphaFoldDB" id="A0A2G5T6R8"/>
<dbReference type="OrthoDB" id="5885281at2759"/>
<accession>A0A2G5T6R8</accession>
<protein>
    <recommendedName>
        <fullName evidence="1">F-box domain-containing protein</fullName>
    </recommendedName>
</protein>
<keyword evidence="3" id="KW-1185">Reference proteome</keyword>
<organism evidence="2 3">
    <name type="scientific">Caenorhabditis nigoni</name>
    <dbReference type="NCBI Taxonomy" id="1611254"/>
    <lineage>
        <taxon>Eukaryota</taxon>
        <taxon>Metazoa</taxon>
        <taxon>Ecdysozoa</taxon>
        <taxon>Nematoda</taxon>
        <taxon>Chromadorea</taxon>
        <taxon>Rhabditida</taxon>
        <taxon>Rhabditina</taxon>
        <taxon>Rhabditomorpha</taxon>
        <taxon>Rhabditoidea</taxon>
        <taxon>Rhabditidae</taxon>
        <taxon>Peloderinae</taxon>
        <taxon>Caenorhabditis</taxon>
    </lineage>
</organism>
<reference evidence="3" key="1">
    <citation type="submission" date="2017-10" db="EMBL/GenBank/DDBJ databases">
        <title>Rapid genome shrinkage in a self-fertile nematode reveals novel sperm competition proteins.</title>
        <authorList>
            <person name="Yin D."/>
            <person name="Schwarz E.M."/>
            <person name="Thomas C.G."/>
            <person name="Felde R.L."/>
            <person name="Korf I.F."/>
            <person name="Cutter A.D."/>
            <person name="Schartner C.M."/>
            <person name="Ralston E.J."/>
            <person name="Meyer B.J."/>
            <person name="Haag E.S."/>
        </authorList>
    </citation>
    <scope>NUCLEOTIDE SEQUENCE [LARGE SCALE GENOMIC DNA]</scope>
    <source>
        <strain evidence="3">JU1422</strain>
    </source>
</reference>
<evidence type="ECO:0000313" key="3">
    <source>
        <dbReference type="Proteomes" id="UP000230233"/>
    </source>
</evidence>
<sequence length="346" mass="40568">MPAVTRSISNSLKKEKSKFPLFKLPILCVEEILRLAEVRDLILVSELSKRAHRIIKSLKSAIIDLRVFELGEEFRLQFYIKGKFESVGNISVNNGLRLHNNKSLSPTVVLRWKKKVIDYLSELFKIPMLSLTIHSDEISDLCLENIIIDQECQDLTIHGKRPIKNGILEKVFEISKSKQITIDVPLEPNRELDIVKMKERNIHITNGSWLDNKRDNKFMELCTNFDLMDDHFVTPFRFASFVDQWIRSDDKHFENCLVTWTSMTIDNVDFRNFPFIPFDRSQRSQTYKYNKRLAFDLAEGYDILREDGTLATIGILEDGFFFGVWHNRFHEIDGQEIWISRKSSLF</sequence>
<dbReference type="InterPro" id="IPR001810">
    <property type="entry name" value="F-box_dom"/>
</dbReference>
<feature type="domain" description="F-box" evidence="1">
    <location>
        <begin position="18"/>
        <end position="65"/>
    </location>
</feature>
<evidence type="ECO:0000259" key="1">
    <source>
        <dbReference type="PROSITE" id="PS50181"/>
    </source>
</evidence>